<sequence length="105" mass="11959">MDVFKHVCESHQVEKKNCCQSSKELRIAEPSGTATWLAGRYGYTPGGVEWWRQIRFAAPPPGIFTASSLRVLLFVQGGTLLGNFAFDNYAEKFQANKRHQWLFMC</sequence>
<evidence type="ECO:0000313" key="2">
    <source>
        <dbReference type="Proteomes" id="UP000054721"/>
    </source>
</evidence>
<proteinExistence type="predicted"/>
<dbReference type="Proteomes" id="UP000054721">
    <property type="component" value="Unassembled WGS sequence"/>
</dbReference>
<evidence type="ECO:0000313" key="1">
    <source>
        <dbReference type="EMBL" id="KRZ52601.1"/>
    </source>
</evidence>
<organism evidence="1 2">
    <name type="scientific">Trichinella nativa</name>
    <dbReference type="NCBI Taxonomy" id="6335"/>
    <lineage>
        <taxon>Eukaryota</taxon>
        <taxon>Metazoa</taxon>
        <taxon>Ecdysozoa</taxon>
        <taxon>Nematoda</taxon>
        <taxon>Enoplea</taxon>
        <taxon>Dorylaimia</taxon>
        <taxon>Trichinellida</taxon>
        <taxon>Trichinellidae</taxon>
        <taxon>Trichinella</taxon>
    </lineage>
</organism>
<dbReference type="EMBL" id="JYDW01000188">
    <property type="protein sequence ID" value="KRZ52601.1"/>
    <property type="molecule type" value="Genomic_DNA"/>
</dbReference>
<gene>
    <name evidence="1" type="ORF">T02_1117</name>
</gene>
<protein>
    <submittedName>
        <fullName evidence="1">Uncharacterized protein</fullName>
    </submittedName>
</protein>
<comment type="caution">
    <text evidence="1">The sequence shown here is derived from an EMBL/GenBank/DDBJ whole genome shotgun (WGS) entry which is preliminary data.</text>
</comment>
<name>A0A0V1KZ84_9BILA</name>
<keyword evidence="2" id="KW-1185">Reference proteome</keyword>
<reference evidence="1 2" key="1">
    <citation type="submission" date="2015-05" db="EMBL/GenBank/DDBJ databases">
        <title>Evolution of Trichinella species and genotypes.</title>
        <authorList>
            <person name="Korhonen P.K."/>
            <person name="Edoardo P."/>
            <person name="Giuseppe L.R."/>
            <person name="Gasser R.B."/>
        </authorList>
    </citation>
    <scope>NUCLEOTIDE SEQUENCE [LARGE SCALE GENOMIC DNA]</scope>
    <source>
        <strain evidence="1">ISS10</strain>
    </source>
</reference>
<accession>A0A0V1KZ84</accession>
<dbReference type="AlphaFoldDB" id="A0A0V1KZ84"/>